<organism evidence="1 2">
    <name type="scientific">Clathrospora elynae</name>
    <dbReference type="NCBI Taxonomy" id="706981"/>
    <lineage>
        <taxon>Eukaryota</taxon>
        <taxon>Fungi</taxon>
        <taxon>Dikarya</taxon>
        <taxon>Ascomycota</taxon>
        <taxon>Pezizomycotina</taxon>
        <taxon>Dothideomycetes</taxon>
        <taxon>Pleosporomycetidae</taxon>
        <taxon>Pleosporales</taxon>
        <taxon>Diademaceae</taxon>
        <taxon>Clathrospora</taxon>
    </lineage>
</organism>
<evidence type="ECO:0000313" key="1">
    <source>
        <dbReference type="EMBL" id="KAF1947787.1"/>
    </source>
</evidence>
<keyword evidence="2" id="KW-1185">Reference proteome</keyword>
<name>A0A6A5TFW7_9PLEO</name>
<dbReference type="Gene3D" id="3.40.50.720">
    <property type="entry name" value="NAD(P)-binding Rossmann-like Domain"/>
    <property type="match status" value="1"/>
</dbReference>
<dbReference type="InterPro" id="IPR036291">
    <property type="entry name" value="NAD(P)-bd_dom_sf"/>
</dbReference>
<evidence type="ECO:0000313" key="2">
    <source>
        <dbReference type="Proteomes" id="UP000800038"/>
    </source>
</evidence>
<accession>A0A6A5TFW7</accession>
<dbReference type="InterPro" id="IPR052184">
    <property type="entry name" value="SDR_enzymes"/>
</dbReference>
<protein>
    <submittedName>
        <fullName evidence="1">NAD(P)-binding protein</fullName>
    </submittedName>
</protein>
<dbReference type="Proteomes" id="UP000800038">
    <property type="component" value="Unassembled WGS sequence"/>
</dbReference>
<dbReference type="InterPro" id="IPR002347">
    <property type="entry name" value="SDR_fam"/>
</dbReference>
<dbReference type="CDD" id="cd05325">
    <property type="entry name" value="carb_red_sniffer_like_SDR_c"/>
    <property type="match status" value="1"/>
</dbReference>
<proteinExistence type="predicted"/>
<sequence length="270" mass="29186">MPSYLITGASRGIGLAFLENLSSTPGNTVIGLVRNVADTEVKIAEWKRTNIHLIQGDLTNYESLKSAVDATSKITGGSLDYLIANAGLVPGISAREPFSVLGQDPDQLQTQLVELFQINVVGNIHLFNLFLPLILKSDIKKVITISSGMADIELARTYSIYENALYSISKAAVNMAMAKFSAEYAKEGVLFLSVCPGMVDTGHNSGATEKQGKKFMALSEKFMQYQPDFKGPITPEESVKDVLNVIEKASVANGDGGAYYSHLGKGEKWL</sequence>
<dbReference type="PANTHER" id="PTHR45458">
    <property type="entry name" value="SHORT-CHAIN DEHYDROGENASE/REDUCTASE SDR"/>
    <property type="match status" value="1"/>
</dbReference>
<dbReference type="PANTHER" id="PTHR45458:SF3">
    <property type="entry name" value="CHAIN DEHYDROGENASE (ATSC), PUTATIVE-RELATED"/>
    <property type="match status" value="1"/>
</dbReference>
<dbReference type="EMBL" id="ML975997">
    <property type="protein sequence ID" value="KAF1947787.1"/>
    <property type="molecule type" value="Genomic_DNA"/>
</dbReference>
<dbReference type="PRINTS" id="PR00081">
    <property type="entry name" value="GDHRDH"/>
</dbReference>
<gene>
    <name evidence="1" type="ORF">EJ02DRAFT_417282</name>
</gene>
<dbReference type="AlphaFoldDB" id="A0A6A5TFW7"/>
<dbReference type="GO" id="GO:0016616">
    <property type="term" value="F:oxidoreductase activity, acting on the CH-OH group of donors, NAD or NADP as acceptor"/>
    <property type="evidence" value="ECO:0007669"/>
    <property type="project" value="TreeGrafter"/>
</dbReference>
<dbReference type="OrthoDB" id="7289984at2759"/>
<dbReference type="SUPFAM" id="SSF51735">
    <property type="entry name" value="NAD(P)-binding Rossmann-fold domains"/>
    <property type="match status" value="1"/>
</dbReference>
<dbReference type="Pfam" id="PF00106">
    <property type="entry name" value="adh_short"/>
    <property type="match status" value="1"/>
</dbReference>
<reference evidence="1" key="1">
    <citation type="journal article" date="2020" name="Stud. Mycol.">
        <title>101 Dothideomycetes genomes: a test case for predicting lifestyles and emergence of pathogens.</title>
        <authorList>
            <person name="Haridas S."/>
            <person name="Albert R."/>
            <person name="Binder M."/>
            <person name="Bloem J."/>
            <person name="Labutti K."/>
            <person name="Salamov A."/>
            <person name="Andreopoulos B."/>
            <person name="Baker S."/>
            <person name="Barry K."/>
            <person name="Bills G."/>
            <person name="Bluhm B."/>
            <person name="Cannon C."/>
            <person name="Castanera R."/>
            <person name="Culley D."/>
            <person name="Daum C."/>
            <person name="Ezra D."/>
            <person name="Gonzalez J."/>
            <person name="Henrissat B."/>
            <person name="Kuo A."/>
            <person name="Liang C."/>
            <person name="Lipzen A."/>
            <person name="Lutzoni F."/>
            <person name="Magnuson J."/>
            <person name="Mondo S."/>
            <person name="Nolan M."/>
            <person name="Ohm R."/>
            <person name="Pangilinan J."/>
            <person name="Park H.-J."/>
            <person name="Ramirez L."/>
            <person name="Alfaro M."/>
            <person name="Sun H."/>
            <person name="Tritt A."/>
            <person name="Yoshinaga Y."/>
            <person name="Zwiers L.-H."/>
            <person name="Turgeon B."/>
            <person name="Goodwin S."/>
            <person name="Spatafora J."/>
            <person name="Crous P."/>
            <person name="Grigoriev I."/>
        </authorList>
    </citation>
    <scope>NUCLEOTIDE SEQUENCE</scope>
    <source>
        <strain evidence="1">CBS 161.51</strain>
    </source>
</reference>